<feature type="transmembrane region" description="Helical" evidence="1">
    <location>
        <begin position="193"/>
        <end position="216"/>
    </location>
</feature>
<sequence length="261" mass="27358">MTTAIRISAGPARLLPPVLPVLLLLLAVLLAPVAPGKETGVLYRVDTPEFAIVDGFSCAGSMCSVDVAGRVLSIRAGVFEPCLATYDGRPVGCRPATEYGPAEPWVLLDSLGVPPDQAPSAPWWRDAIDRQWALWWIGGALVLALVMGLVTASLYRGPRLPHGDHLRHTILTGVVAWLAPAAAVLVAEPEGRASMVGFVLLAPHVVLLPAALVMWWQHLASGPQSGRLRGRLGQAAVASLATALYVLGGVLCLAMAAGLPD</sequence>
<comment type="caution">
    <text evidence="2">The sequence shown here is derived from an EMBL/GenBank/DDBJ whole genome shotgun (WGS) entry which is preliminary data.</text>
</comment>
<protein>
    <submittedName>
        <fullName evidence="2">Uncharacterized protein</fullName>
    </submittedName>
</protein>
<keyword evidence="1" id="KW-0472">Membrane</keyword>
<accession>A0ABV9XYN2</accession>
<proteinExistence type="predicted"/>
<dbReference type="Proteomes" id="UP001595833">
    <property type="component" value="Unassembled WGS sequence"/>
</dbReference>
<keyword evidence="1" id="KW-0812">Transmembrane</keyword>
<feature type="transmembrane region" description="Helical" evidence="1">
    <location>
        <begin position="166"/>
        <end position="187"/>
    </location>
</feature>
<dbReference type="EMBL" id="JBHSJB010000012">
    <property type="protein sequence ID" value="MFC5055266.1"/>
    <property type="molecule type" value="Genomic_DNA"/>
</dbReference>
<feature type="transmembrane region" description="Helical" evidence="1">
    <location>
        <begin position="237"/>
        <end position="259"/>
    </location>
</feature>
<dbReference type="RefSeq" id="WP_344040314.1">
    <property type="nucleotide sequence ID" value="NZ_BAAAKE010000022.1"/>
</dbReference>
<reference evidence="3" key="1">
    <citation type="journal article" date="2019" name="Int. J. Syst. Evol. Microbiol.">
        <title>The Global Catalogue of Microorganisms (GCM) 10K type strain sequencing project: providing services to taxonomists for standard genome sequencing and annotation.</title>
        <authorList>
            <consortium name="The Broad Institute Genomics Platform"/>
            <consortium name="The Broad Institute Genome Sequencing Center for Infectious Disease"/>
            <person name="Wu L."/>
            <person name="Ma J."/>
        </authorList>
    </citation>
    <scope>NUCLEOTIDE SEQUENCE [LARGE SCALE GENOMIC DNA]</scope>
    <source>
        <strain evidence="3">KCTC 12848</strain>
    </source>
</reference>
<organism evidence="2 3">
    <name type="scientific">Saccharothrix xinjiangensis</name>
    <dbReference type="NCBI Taxonomy" id="204798"/>
    <lineage>
        <taxon>Bacteria</taxon>
        <taxon>Bacillati</taxon>
        <taxon>Actinomycetota</taxon>
        <taxon>Actinomycetes</taxon>
        <taxon>Pseudonocardiales</taxon>
        <taxon>Pseudonocardiaceae</taxon>
        <taxon>Saccharothrix</taxon>
    </lineage>
</organism>
<evidence type="ECO:0000256" key="1">
    <source>
        <dbReference type="SAM" id="Phobius"/>
    </source>
</evidence>
<keyword evidence="3" id="KW-1185">Reference proteome</keyword>
<name>A0ABV9XYN2_9PSEU</name>
<keyword evidence="1" id="KW-1133">Transmembrane helix</keyword>
<gene>
    <name evidence="2" type="ORF">ACFPFM_16030</name>
</gene>
<evidence type="ECO:0000313" key="2">
    <source>
        <dbReference type="EMBL" id="MFC5055266.1"/>
    </source>
</evidence>
<feature type="transmembrane region" description="Helical" evidence="1">
    <location>
        <begin position="133"/>
        <end position="154"/>
    </location>
</feature>
<evidence type="ECO:0000313" key="3">
    <source>
        <dbReference type="Proteomes" id="UP001595833"/>
    </source>
</evidence>